<dbReference type="Proteomes" id="UP000229615">
    <property type="component" value="Unassembled WGS sequence"/>
</dbReference>
<dbReference type="GO" id="GO:0005886">
    <property type="term" value="C:plasma membrane"/>
    <property type="evidence" value="ECO:0007669"/>
    <property type="project" value="UniProtKB-SubCell"/>
</dbReference>
<dbReference type="PANTHER" id="PTHR30213">
    <property type="entry name" value="INNER MEMBRANE PROTEIN YHJD"/>
    <property type="match status" value="1"/>
</dbReference>
<feature type="transmembrane region" description="Helical" evidence="6">
    <location>
        <begin position="28"/>
        <end position="49"/>
    </location>
</feature>
<keyword evidence="2" id="KW-1003">Cell membrane</keyword>
<accession>A0A2H0UPM0</accession>
<comment type="subcellular location">
    <subcellularLocation>
        <location evidence="1">Cell membrane</location>
        <topology evidence="1">Multi-pass membrane protein</topology>
    </subcellularLocation>
</comment>
<proteinExistence type="predicted"/>
<dbReference type="InterPro" id="IPR017039">
    <property type="entry name" value="Virul_fac_BrkB"/>
</dbReference>
<gene>
    <name evidence="7" type="ORF">COU09_02840</name>
</gene>
<sequence>MRSFWAITRIIRASREDNIFRMSAALSYYAIFSLAPLLILALAIAGFILNDVIVQDYVVAQVNSAVGPDVANLIKLIAAETDPDNSRNLISTIVALLVLVFGAAGVFRQAKNSLNTIWRMSANRTRGFWAFMMKNFVAILMVALSGVLVVGSVALTATISLMQKASFIPGSGSLQIFEFGEILASFLVISLLYALLYKILPDTPLRWRDVFPGAFFAGALFILGKHLIGLYMSISGLGSAYGAAGALVILLFWIYVSAIVFLLGAELTKVRMGE</sequence>
<evidence type="ECO:0000256" key="5">
    <source>
        <dbReference type="ARBA" id="ARBA00023136"/>
    </source>
</evidence>
<evidence type="ECO:0000313" key="7">
    <source>
        <dbReference type="EMBL" id="PIR88347.1"/>
    </source>
</evidence>
<feature type="transmembrane region" description="Helical" evidence="6">
    <location>
        <begin position="240"/>
        <end position="263"/>
    </location>
</feature>
<evidence type="ECO:0000256" key="2">
    <source>
        <dbReference type="ARBA" id="ARBA00022475"/>
    </source>
</evidence>
<comment type="caution">
    <text evidence="7">The sequence shown here is derived from an EMBL/GenBank/DDBJ whole genome shotgun (WGS) entry which is preliminary data.</text>
</comment>
<evidence type="ECO:0000256" key="4">
    <source>
        <dbReference type="ARBA" id="ARBA00022989"/>
    </source>
</evidence>
<feature type="transmembrane region" description="Helical" evidence="6">
    <location>
        <begin position="89"/>
        <end position="107"/>
    </location>
</feature>
<dbReference type="EMBL" id="PFBB01000031">
    <property type="protein sequence ID" value="PIR88347.1"/>
    <property type="molecule type" value="Genomic_DNA"/>
</dbReference>
<evidence type="ECO:0000313" key="8">
    <source>
        <dbReference type="Proteomes" id="UP000229615"/>
    </source>
</evidence>
<name>A0A2H0UPM0_9BACT</name>
<evidence type="ECO:0000256" key="6">
    <source>
        <dbReference type="SAM" id="Phobius"/>
    </source>
</evidence>
<keyword evidence="3 6" id="KW-0812">Transmembrane</keyword>
<keyword evidence="5 6" id="KW-0472">Membrane</keyword>
<dbReference type="NCBIfam" id="TIGR00765">
    <property type="entry name" value="yihY_not_rbn"/>
    <property type="match status" value="1"/>
</dbReference>
<feature type="transmembrane region" description="Helical" evidence="6">
    <location>
        <begin position="179"/>
        <end position="200"/>
    </location>
</feature>
<keyword evidence="4 6" id="KW-1133">Transmembrane helix</keyword>
<reference evidence="8" key="1">
    <citation type="submission" date="2017-09" db="EMBL/GenBank/DDBJ databases">
        <title>Depth-based differentiation of microbial function through sediment-hosted aquifers and enrichment of novel symbionts in the deep terrestrial subsurface.</title>
        <authorList>
            <person name="Probst A.J."/>
            <person name="Ladd B."/>
            <person name="Jarett J.K."/>
            <person name="Geller-Mcgrath D.E."/>
            <person name="Sieber C.M.K."/>
            <person name="Emerson J.B."/>
            <person name="Anantharaman K."/>
            <person name="Thomas B.C."/>
            <person name="Malmstrom R."/>
            <person name="Stieglmeier M."/>
            <person name="Klingl A."/>
            <person name="Woyke T."/>
            <person name="Ryan C.M."/>
            <person name="Banfield J.F."/>
        </authorList>
    </citation>
    <scope>NUCLEOTIDE SEQUENCE [LARGE SCALE GENOMIC DNA]</scope>
</reference>
<evidence type="ECO:0000256" key="3">
    <source>
        <dbReference type="ARBA" id="ARBA00022692"/>
    </source>
</evidence>
<dbReference type="AlphaFoldDB" id="A0A2H0UPM0"/>
<feature type="transmembrane region" description="Helical" evidence="6">
    <location>
        <begin position="128"/>
        <end position="159"/>
    </location>
</feature>
<dbReference type="PIRSF" id="PIRSF035875">
    <property type="entry name" value="RNase_BN"/>
    <property type="match status" value="1"/>
</dbReference>
<protein>
    <submittedName>
        <fullName evidence="7">Ribonuclease BN</fullName>
    </submittedName>
</protein>
<evidence type="ECO:0000256" key="1">
    <source>
        <dbReference type="ARBA" id="ARBA00004651"/>
    </source>
</evidence>
<dbReference type="PANTHER" id="PTHR30213:SF1">
    <property type="entry name" value="INNER MEMBRANE PROTEIN YHJD"/>
    <property type="match status" value="1"/>
</dbReference>
<organism evidence="7 8">
    <name type="scientific">Candidatus Harrisonbacteria bacterium CG10_big_fil_rev_8_21_14_0_10_44_23</name>
    <dbReference type="NCBI Taxonomy" id="1974585"/>
    <lineage>
        <taxon>Bacteria</taxon>
        <taxon>Candidatus Harrisoniibacteriota</taxon>
    </lineage>
</organism>
<dbReference type="Pfam" id="PF03631">
    <property type="entry name" value="Virul_fac_BrkB"/>
    <property type="match status" value="1"/>
</dbReference>
<feature type="transmembrane region" description="Helical" evidence="6">
    <location>
        <begin position="212"/>
        <end position="234"/>
    </location>
</feature>